<proteinExistence type="predicted"/>
<gene>
    <name evidence="2" type="ORF">COY87_04475</name>
</gene>
<sequence length="165" mass="17885">MLQSQEYRPPVASSQLVKPDQQPPVTPIGLLKEKSPEVATELQQLVHNFEAGLAGELLNASQPNQTALLNILRDLGNGTFARSLSENKNDPGRIAVALGGAEALLRPEADDLGKARAMSLIIELYRRYVSQNVPQDIIDGLKKAAGKIVPAQSTKQTENPQLQDK</sequence>
<feature type="compositionally biased region" description="Polar residues" evidence="1">
    <location>
        <begin position="1"/>
        <end position="16"/>
    </location>
</feature>
<protein>
    <submittedName>
        <fullName evidence="2">Uncharacterized protein</fullName>
    </submittedName>
</protein>
<comment type="caution">
    <text evidence="2">The sequence shown here is derived from an EMBL/GenBank/DDBJ whole genome shotgun (WGS) entry which is preliminary data.</text>
</comment>
<name>A0A2M7QHG6_9BACT</name>
<evidence type="ECO:0000256" key="1">
    <source>
        <dbReference type="SAM" id="MobiDB-lite"/>
    </source>
</evidence>
<feature type="region of interest" description="Disordered" evidence="1">
    <location>
        <begin position="1"/>
        <end position="27"/>
    </location>
</feature>
<reference evidence="3" key="1">
    <citation type="submission" date="2017-09" db="EMBL/GenBank/DDBJ databases">
        <title>Depth-based differentiation of microbial function through sediment-hosted aquifers and enrichment of novel symbionts in the deep terrestrial subsurface.</title>
        <authorList>
            <person name="Probst A.J."/>
            <person name="Ladd B."/>
            <person name="Jarett J.K."/>
            <person name="Geller-Mcgrath D.E."/>
            <person name="Sieber C.M.K."/>
            <person name="Emerson J.B."/>
            <person name="Anantharaman K."/>
            <person name="Thomas B.C."/>
            <person name="Malmstrom R."/>
            <person name="Stieglmeier M."/>
            <person name="Klingl A."/>
            <person name="Woyke T."/>
            <person name="Ryan C.M."/>
            <person name="Banfield J.F."/>
        </authorList>
    </citation>
    <scope>NUCLEOTIDE SEQUENCE [LARGE SCALE GENOMIC DNA]</scope>
</reference>
<evidence type="ECO:0000313" key="2">
    <source>
        <dbReference type="EMBL" id="PIY71767.1"/>
    </source>
</evidence>
<evidence type="ECO:0000313" key="3">
    <source>
        <dbReference type="Proteomes" id="UP000229401"/>
    </source>
</evidence>
<organism evidence="2 3">
    <name type="scientific">Candidatus Roizmanbacteria bacterium CG_4_10_14_0_8_um_filter_33_9</name>
    <dbReference type="NCBI Taxonomy" id="1974826"/>
    <lineage>
        <taxon>Bacteria</taxon>
        <taxon>Candidatus Roizmaniibacteriota</taxon>
    </lineage>
</organism>
<dbReference type="EMBL" id="PFLI01000149">
    <property type="protein sequence ID" value="PIY71767.1"/>
    <property type="molecule type" value="Genomic_DNA"/>
</dbReference>
<accession>A0A2M7QHG6</accession>
<dbReference type="Proteomes" id="UP000229401">
    <property type="component" value="Unassembled WGS sequence"/>
</dbReference>
<dbReference type="AlphaFoldDB" id="A0A2M7QHG6"/>